<keyword evidence="2" id="KW-0677">Repeat</keyword>
<feature type="compositionally biased region" description="Polar residues" evidence="6">
    <location>
        <begin position="986"/>
        <end position="1003"/>
    </location>
</feature>
<feature type="region of interest" description="Disordered" evidence="6">
    <location>
        <begin position="305"/>
        <end position="377"/>
    </location>
</feature>
<feature type="domain" description="C2H2-type" evidence="7">
    <location>
        <begin position="920"/>
        <end position="947"/>
    </location>
</feature>
<accession>A0A6J0BMZ4</accession>
<keyword evidence="3 5" id="KW-0863">Zinc-finger</keyword>
<evidence type="ECO:0000256" key="4">
    <source>
        <dbReference type="ARBA" id="ARBA00022833"/>
    </source>
</evidence>
<dbReference type="Proteomes" id="UP000829291">
    <property type="component" value="Chromosome 2"/>
</dbReference>
<evidence type="ECO:0000256" key="6">
    <source>
        <dbReference type="SAM" id="MobiDB-lite"/>
    </source>
</evidence>
<dbReference type="GO" id="GO:0045944">
    <property type="term" value="P:positive regulation of transcription by RNA polymerase II"/>
    <property type="evidence" value="ECO:0007669"/>
    <property type="project" value="TreeGrafter"/>
</dbReference>
<dbReference type="OrthoDB" id="6417347at2759"/>
<evidence type="ECO:0000313" key="9">
    <source>
        <dbReference type="RefSeq" id="XP_015515622.2"/>
    </source>
</evidence>
<name>A0A6J0BMZ4_NEOLC</name>
<dbReference type="Gene3D" id="3.30.160.60">
    <property type="entry name" value="Classic Zinc Finger"/>
    <property type="match status" value="7"/>
</dbReference>
<feature type="domain" description="C2H2-type" evidence="7">
    <location>
        <begin position="1141"/>
        <end position="1168"/>
    </location>
</feature>
<feature type="region of interest" description="Disordered" evidence="6">
    <location>
        <begin position="967"/>
        <end position="1005"/>
    </location>
</feature>
<feature type="compositionally biased region" description="Low complexity" evidence="6">
    <location>
        <begin position="353"/>
        <end position="365"/>
    </location>
</feature>
<feature type="compositionally biased region" description="Acidic residues" evidence="6">
    <location>
        <begin position="39"/>
        <end position="52"/>
    </location>
</feature>
<feature type="domain" description="C2H2-type" evidence="7">
    <location>
        <begin position="163"/>
        <end position="191"/>
    </location>
</feature>
<dbReference type="GO" id="GO:0008270">
    <property type="term" value="F:zinc ion binding"/>
    <property type="evidence" value="ECO:0007669"/>
    <property type="project" value="UniProtKB-KW"/>
</dbReference>
<feature type="compositionally biased region" description="Acidic residues" evidence="6">
    <location>
        <begin position="64"/>
        <end position="107"/>
    </location>
</feature>
<dbReference type="PANTHER" id="PTHR24403:SF67">
    <property type="entry name" value="FI01116P-RELATED"/>
    <property type="match status" value="1"/>
</dbReference>
<evidence type="ECO:0000256" key="1">
    <source>
        <dbReference type="ARBA" id="ARBA00022723"/>
    </source>
</evidence>
<dbReference type="PROSITE" id="PS00028">
    <property type="entry name" value="ZINC_FINGER_C2H2_1"/>
    <property type="match status" value="7"/>
</dbReference>
<evidence type="ECO:0000256" key="3">
    <source>
        <dbReference type="ARBA" id="ARBA00022771"/>
    </source>
</evidence>
<keyword evidence="4" id="KW-0862">Zinc</keyword>
<dbReference type="RefSeq" id="XP_046588190.1">
    <property type="nucleotide sequence ID" value="XM_046732234.1"/>
</dbReference>
<dbReference type="InterPro" id="IPR013087">
    <property type="entry name" value="Znf_C2H2_type"/>
</dbReference>
<keyword evidence="8" id="KW-1185">Reference proteome</keyword>
<keyword evidence="1" id="KW-0479">Metal-binding</keyword>
<sequence length="1651" mass="185108">MADSLPRLRALRPRPQPAVAAPPPTTGHPAKERNHEVNVEDEDEPMEQDQEREDTRRSKRGDVSDDEPTAMADEEEDEDDASAAVEDEEEEGEKEDVDEDGEEDDEEGKLVIKEEPTESPLVDTEEGSKAYECTTCRTVKKFPSLKSYLHHLKKEHKQRVRCYECPHCDFVCQHAKKLQRHFRVAHEDLQDKIATESAERSRCPMCAHVAVNQRDLETHQRVHHLKRRFFRCAKCSYVTHVRARYTKHVKYHSMPMIKCDACDFRTPYKWNLDRHTRNHGGGGAFQCRACNFTADIRQSLTVHEMNHHDPPVGQPHRKPNNPCERKPRNSPKRYNQVGASDFRENLTKTSGNSTPTKSVSPSKSVGTPRKSVTPEKHDFIDERNSVIADAECIALKCEEKGCQFITAWDSEMQRHLAESHAPLLISRSRKPLPMLIPLGTSSSPKSNNVGGSGGNTTLLRVPRVRVRPELAQIARDTEMARLYGEQENLATKRELSGSGDSFEKKNASFFDKLKERLMTSTSNNGGRSDGSMRGNGGAIDLKCWCTFEAKNMEELSNHRRTHHAALSVSLGSSRCPKCRRRCKSSADLQAHLHICQSGTEESSVNDNSQIYLEDRPTTTYRGEYRFPYQMDWDSSFTGLNSSGSSVESGSTQQSGRRVFKCPHCAFWASTASRFHVHIVGHLNRKPFECSLCSYRSNWRWDITKHIKLKAARDPEHAAARVLMTDETGRRNYSKYNKYLAQVQQQQLQLSDEHCIDEPPSKMMLTDESEYRQPPELTPAPNPVSIAFNSSLEVSTLPSRPPPPLKAANRNQGQSLLKSNPVSSVPTASTVLTISVPTTTTVVNNSEETKRTLWKCKRCNYRDSSKDAVLLHVKSHYETSIQISDSEKKVYGCGDCPFAASTAAALAAHRDHHRPNLGAIFKCYLCPFYVSTKAELLEHARLHGEELAAEHQRNIEVESLPAKRKFQRISSESKTKADDSSVEEITGVTSAASSDATSLRSKANVTGGVPPPLLLDTRALPDAPLVWVSRPDGTLTKMLKCRHCPHVASRRAEVRDHEGMHVSPPSQGLLINCTDCNFTCTRRDVMESHTAMHSGVLGTVHCLVDEGRPDNQQLNDLATLLGLAQPPVLGPEPDLRDSRLVHCCGKCPARFLCEKELRIHLRYHSTELAYSCQWCSYAARQPAHLLAHQKAHSPEYQERTRYLLSLYGHSQRHPPPTTACVEANNHSSSAAGIGGVAWIVVEINSSPNGGNSNENNQENGNQVFTCAKCPARYFKLDALEYHMTLHGKNNKFKCLECDYSSKTAQNLAKHQVVHRLRAESSETTAAPIANRVPPPPDPQFGILMRGNPNFVYPGYLRNGRLKEKRYKCHKCPSAFEKREQYRVHLTLHGAKQRYRCDTCDYSVKYYANYVQHLKKHQANAEAQASKRQLEDDAISVDSDVVAEPPVISVTRPGKSLSKPSVVTSATATTATTSSVNTSTIVVSNQDKQSLILMQRKGTLVGPNEADEESIRCPSCPFGTPDKDAMDAHKRRHGIERMTPPCPHCDYVPRKDENASDHVRLHFTRMYKPESYLIAELLALRVHPLKKTKTGRQEKSDEESEKLLFKECMDGRFLPAIDTMPLLPASPSTSTLALQEKVIVDPNTGEAKKSVST</sequence>
<evidence type="ECO:0000256" key="5">
    <source>
        <dbReference type="PROSITE-ProRule" id="PRU00042"/>
    </source>
</evidence>
<evidence type="ECO:0000313" key="8">
    <source>
        <dbReference type="Proteomes" id="UP000829291"/>
    </source>
</evidence>
<dbReference type="GO" id="GO:0005634">
    <property type="term" value="C:nucleus"/>
    <property type="evidence" value="ECO:0007669"/>
    <property type="project" value="TreeGrafter"/>
</dbReference>
<organism evidence="8 9">
    <name type="scientific">Neodiprion lecontei</name>
    <name type="common">Redheaded pine sawfly</name>
    <dbReference type="NCBI Taxonomy" id="441921"/>
    <lineage>
        <taxon>Eukaryota</taxon>
        <taxon>Metazoa</taxon>
        <taxon>Ecdysozoa</taxon>
        <taxon>Arthropoda</taxon>
        <taxon>Hexapoda</taxon>
        <taxon>Insecta</taxon>
        <taxon>Pterygota</taxon>
        <taxon>Neoptera</taxon>
        <taxon>Endopterygota</taxon>
        <taxon>Hymenoptera</taxon>
        <taxon>Tenthredinoidea</taxon>
        <taxon>Diprionidae</taxon>
        <taxon>Diprioninae</taxon>
        <taxon>Neodiprion</taxon>
    </lineage>
</organism>
<feature type="domain" description="C2H2-type" evidence="7">
    <location>
        <begin position="1169"/>
        <end position="1196"/>
    </location>
</feature>
<feature type="compositionally biased region" description="Basic and acidic residues" evidence="6">
    <location>
        <begin position="53"/>
        <end position="63"/>
    </location>
</feature>
<dbReference type="PROSITE" id="PS50157">
    <property type="entry name" value="ZINC_FINGER_C2H2_2"/>
    <property type="match status" value="7"/>
</dbReference>
<dbReference type="InParanoid" id="A0A6J0BMZ4"/>
<evidence type="ECO:0000259" key="7">
    <source>
        <dbReference type="PROSITE" id="PS50157"/>
    </source>
</evidence>
<feature type="region of interest" description="Disordered" evidence="6">
    <location>
        <begin position="1"/>
        <end position="127"/>
    </location>
</feature>
<evidence type="ECO:0000313" key="12">
    <source>
        <dbReference type="RefSeq" id="XP_046588190.1"/>
    </source>
</evidence>
<dbReference type="InterPro" id="IPR050688">
    <property type="entry name" value="Zinc_finger/UBP_domain"/>
</dbReference>
<feature type="domain" description="C2H2-type" evidence="7">
    <location>
        <begin position="1365"/>
        <end position="1392"/>
    </location>
</feature>
<evidence type="ECO:0000313" key="10">
    <source>
        <dbReference type="RefSeq" id="XP_046588187.1"/>
    </source>
</evidence>
<reference evidence="9 10" key="1">
    <citation type="submission" date="2025-05" db="UniProtKB">
        <authorList>
            <consortium name="RefSeq"/>
        </authorList>
    </citation>
    <scope>IDENTIFICATION</scope>
    <source>
        <tissue evidence="9 10">Thorax and Abdomen</tissue>
    </source>
</reference>
<dbReference type="RefSeq" id="XP_015515622.2">
    <property type="nucleotide sequence ID" value="XM_015660136.2"/>
</dbReference>
<dbReference type="SUPFAM" id="SSF57667">
    <property type="entry name" value="beta-beta-alpha zinc fingers"/>
    <property type="match status" value="5"/>
</dbReference>
<gene>
    <name evidence="9 10 11 12" type="primary">LOC107221223</name>
</gene>
<feature type="compositionally biased region" description="Pro residues" evidence="6">
    <location>
        <begin position="14"/>
        <end position="26"/>
    </location>
</feature>
<evidence type="ECO:0000256" key="2">
    <source>
        <dbReference type="ARBA" id="ARBA00022737"/>
    </source>
</evidence>
<dbReference type="SMART" id="SM00355">
    <property type="entry name" value="ZnF_C2H2"/>
    <property type="match status" value="24"/>
</dbReference>
<feature type="domain" description="C2H2-type" evidence="7">
    <location>
        <begin position="1291"/>
        <end position="1318"/>
    </location>
</feature>
<dbReference type="RefSeq" id="XP_046588188.1">
    <property type="nucleotide sequence ID" value="XM_046732232.1"/>
</dbReference>
<proteinExistence type="predicted"/>
<dbReference type="GeneID" id="107221223"/>
<dbReference type="RefSeq" id="XP_046588187.1">
    <property type="nucleotide sequence ID" value="XM_046732231.1"/>
</dbReference>
<evidence type="ECO:0000313" key="11">
    <source>
        <dbReference type="RefSeq" id="XP_046588188.1"/>
    </source>
</evidence>
<dbReference type="InterPro" id="IPR036236">
    <property type="entry name" value="Znf_C2H2_sf"/>
</dbReference>
<dbReference type="PANTHER" id="PTHR24403">
    <property type="entry name" value="ZINC FINGER PROTEIN"/>
    <property type="match status" value="1"/>
</dbReference>
<feature type="domain" description="C2H2-type" evidence="7">
    <location>
        <begin position="1393"/>
        <end position="1420"/>
    </location>
</feature>
<protein>
    <submittedName>
        <fullName evidence="9 10">Zinc finger protein Xfin isoform X1</fullName>
    </submittedName>
</protein>
<dbReference type="KEGG" id="nlo:107221223"/>
<feature type="compositionally biased region" description="Basic and acidic residues" evidence="6">
    <location>
        <begin position="29"/>
        <end position="38"/>
    </location>
</feature>